<proteinExistence type="predicted"/>
<organism evidence="2 3">
    <name type="scientific">Mycena metata</name>
    <dbReference type="NCBI Taxonomy" id="1033252"/>
    <lineage>
        <taxon>Eukaryota</taxon>
        <taxon>Fungi</taxon>
        <taxon>Dikarya</taxon>
        <taxon>Basidiomycota</taxon>
        <taxon>Agaricomycotina</taxon>
        <taxon>Agaricomycetes</taxon>
        <taxon>Agaricomycetidae</taxon>
        <taxon>Agaricales</taxon>
        <taxon>Marasmiineae</taxon>
        <taxon>Mycenaceae</taxon>
        <taxon>Mycena</taxon>
    </lineage>
</organism>
<accession>A0AAD7NIB8</accession>
<keyword evidence="3" id="KW-1185">Reference proteome</keyword>
<dbReference type="Proteomes" id="UP001215598">
    <property type="component" value="Unassembled WGS sequence"/>
</dbReference>
<evidence type="ECO:0000313" key="3">
    <source>
        <dbReference type="Proteomes" id="UP001215598"/>
    </source>
</evidence>
<gene>
    <name evidence="2" type="ORF">B0H16DRAFT_537255</name>
</gene>
<comment type="caution">
    <text evidence="2">The sequence shown here is derived from an EMBL/GenBank/DDBJ whole genome shotgun (WGS) entry which is preliminary data.</text>
</comment>
<dbReference type="EMBL" id="JARKIB010000034">
    <property type="protein sequence ID" value="KAJ7761672.1"/>
    <property type="molecule type" value="Genomic_DNA"/>
</dbReference>
<protein>
    <submittedName>
        <fullName evidence="2">Uncharacterized protein</fullName>
    </submittedName>
</protein>
<dbReference type="AlphaFoldDB" id="A0AAD7NIB8"/>
<feature type="region of interest" description="Disordered" evidence="1">
    <location>
        <begin position="1"/>
        <end position="21"/>
    </location>
</feature>
<reference evidence="2" key="1">
    <citation type="submission" date="2023-03" db="EMBL/GenBank/DDBJ databases">
        <title>Massive genome expansion in bonnet fungi (Mycena s.s.) driven by repeated elements and novel gene families across ecological guilds.</title>
        <authorList>
            <consortium name="Lawrence Berkeley National Laboratory"/>
            <person name="Harder C.B."/>
            <person name="Miyauchi S."/>
            <person name="Viragh M."/>
            <person name="Kuo A."/>
            <person name="Thoen E."/>
            <person name="Andreopoulos B."/>
            <person name="Lu D."/>
            <person name="Skrede I."/>
            <person name="Drula E."/>
            <person name="Henrissat B."/>
            <person name="Morin E."/>
            <person name="Kohler A."/>
            <person name="Barry K."/>
            <person name="LaButti K."/>
            <person name="Morin E."/>
            <person name="Salamov A."/>
            <person name="Lipzen A."/>
            <person name="Mereny Z."/>
            <person name="Hegedus B."/>
            <person name="Baldrian P."/>
            <person name="Stursova M."/>
            <person name="Weitz H."/>
            <person name="Taylor A."/>
            <person name="Grigoriev I.V."/>
            <person name="Nagy L.G."/>
            <person name="Martin F."/>
            <person name="Kauserud H."/>
        </authorList>
    </citation>
    <scope>NUCLEOTIDE SEQUENCE</scope>
    <source>
        <strain evidence="2">CBHHK182m</strain>
    </source>
</reference>
<sequence>MDANPRPMRIGARASREDTGACCSSTLPRRAARRRGCVPPSAFSASRRMSALLPTYVAQIAAAREVDVAAIARERVSQVAQLGVWAQTVTVPRAWPARYPHEAPGARADRVRPADRELLLISDSVVLDLRVSGSQLPLRRYSTCLRRTDTRSTGGASGGAEGRR</sequence>
<evidence type="ECO:0000256" key="1">
    <source>
        <dbReference type="SAM" id="MobiDB-lite"/>
    </source>
</evidence>
<name>A0AAD7NIB8_9AGAR</name>
<evidence type="ECO:0000313" key="2">
    <source>
        <dbReference type="EMBL" id="KAJ7761672.1"/>
    </source>
</evidence>